<evidence type="ECO:0000259" key="1">
    <source>
        <dbReference type="PROSITE" id="PS51750"/>
    </source>
</evidence>
<protein>
    <recommendedName>
        <fullName evidence="1">Bro-N domain-containing protein</fullName>
    </recommendedName>
</protein>
<dbReference type="Pfam" id="PF02498">
    <property type="entry name" value="Bro-N"/>
    <property type="match status" value="1"/>
</dbReference>
<evidence type="ECO:0000313" key="3">
    <source>
        <dbReference type="Proteomes" id="UP000285768"/>
    </source>
</evidence>
<dbReference type="InterPro" id="IPR005039">
    <property type="entry name" value="Ant_C"/>
</dbReference>
<keyword evidence="3" id="KW-1185">Reference proteome</keyword>
<reference evidence="2 3" key="1">
    <citation type="submission" date="2019-01" db="EMBL/GenBank/DDBJ databases">
        <title>Leucobacter muris sp. nov. isolated from the nose of a laboratory mouse.</title>
        <authorList>
            <person name="Benga L."/>
            <person name="Sproeer C."/>
            <person name="Schumann P."/>
            <person name="Verbarg S."/>
            <person name="Bunk B."/>
            <person name="Engelhardt E."/>
            <person name="Benten P.M."/>
            <person name="Sager M."/>
        </authorList>
    </citation>
    <scope>NUCLEOTIDE SEQUENCE [LARGE SCALE GENOMIC DNA]</scope>
    <source>
        <strain evidence="2 3">DSM 101948</strain>
    </source>
</reference>
<feature type="domain" description="Bro-N" evidence="1">
    <location>
        <begin position="39"/>
        <end position="140"/>
    </location>
</feature>
<evidence type="ECO:0000313" key="2">
    <source>
        <dbReference type="EMBL" id="QAB17104.1"/>
    </source>
</evidence>
<organism evidence="2 3">
    <name type="scientific">Leucobacter muris</name>
    <dbReference type="NCBI Taxonomy" id="1935379"/>
    <lineage>
        <taxon>Bacteria</taxon>
        <taxon>Bacillati</taxon>
        <taxon>Actinomycetota</taxon>
        <taxon>Actinomycetes</taxon>
        <taxon>Micrococcales</taxon>
        <taxon>Microbacteriaceae</taxon>
        <taxon>Leucobacter</taxon>
    </lineage>
</organism>
<dbReference type="SMART" id="SM01040">
    <property type="entry name" value="Bro-N"/>
    <property type="match status" value="1"/>
</dbReference>
<dbReference type="InterPro" id="IPR003497">
    <property type="entry name" value="BRO_N_domain"/>
</dbReference>
<dbReference type="Pfam" id="PF03374">
    <property type="entry name" value="ANT"/>
    <property type="match status" value="1"/>
</dbReference>
<name>A0ABX5QDG5_9MICO</name>
<dbReference type="PANTHER" id="PTHR36180">
    <property type="entry name" value="DNA-BINDING PROTEIN-RELATED-RELATED"/>
    <property type="match status" value="1"/>
</dbReference>
<gene>
    <name evidence="2" type="ORF">Leucomu_03485</name>
</gene>
<dbReference type="Proteomes" id="UP000285768">
    <property type="component" value="Chromosome"/>
</dbReference>
<sequence length="286" mass="31135">MRGATVLGAGRGEYGPVLLPRPGVLVAQDLLGRSGIVSAVEFFNYGSVPVRVVSIDGQPWFVARDVAAVLGYADATSAVRQHCKGVANHHPLRTAGGVQQLRVIPESDVMRMIVSSRLPDAVKFERWVFEEVLPAIRRTGSYGAAQVDPTTPQGMRLVLEAATAALAELDVARPKAEAWDELASAKGDYSVADAAKILARAGIDTGQQRLFKTLHEFGWIYRSAGRWQAYQWAVDGGDLAHKIQAHYHPNTSELVQDTPQIRVTAKGLRRLRDRIRAAEPLPELTG</sequence>
<proteinExistence type="predicted"/>
<accession>A0ABX5QDG5</accession>
<dbReference type="PROSITE" id="PS51750">
    <property type="entry name" value="BRO_N"/>
    <property type="match status" value="1"/>
</dbReference>
<dbReference type="EMBL" id="CP035037">
    <property type="protein sequence ID" value="QAB17104.1"/>
    <property type="molecule type" value="Genomic_DNA"/>
</dbReference>
<dbReference type="PANTHER" id="PTHR36180:SF2">
    <property type="entry name" value="BRO FAMILY PROTEIN"/>
    <property type="match status" value="1"/>
</dbReference>